<reference evidence="8 9" key="1">
    <citation type="submission" date="2020-03" db="EMBL/GenBank/DDBJ databases">
        <title>Genomic Encyclopedia of Type Strains, Phase IV (KMG-IV): sequencing the most valuable type-strain genomes for metagenomic binning, comparative biology and taxonomic classification.</title>
        <authorList>
            <person name="Goeker M."/>
        </authorList>
    </citation>
    <scope>NUCLEOTIDE SEQUENCE [LARGE SCALE GENOMIC DNA]</scope>
    <source>
        <strain evidence="8 9">DSM 5718</strain>
    </source>
</reference>
<keyword evidence="5 7" id="KW-1133">Transmembrane helix</keyword>
<proteinExistence type="inferred from homology"/>
<evidence type="ECO:0000256" key="6">
    <source>
        <dbReference type="ARBA" id="ARBA00023136"/>
    </source>
</evidence>
<sequence length="192" mass="21434">MNQQLVFVALYETTLSLLFGLLTLYWALKIVDKLILKQDSLRSIQEGNLALAIFKGALVLSIFLMTQNSIEPSVQALKVMVLSSNKLKAGMLLIAFAYFIVFYLVSLVGSLLLILISLNVYVTATKDIEELQEIKNKNVAVSVLLSFVIVGITIFIRPAFDNLITSFVDFSGLTRYEQPESNRTAPTPRIRP</sequence>
<evidence type="ECO:0000256" key="4">
    <source>
        <dbReference type="ARBA" id="ARBA00022692"/>
    </source>
</evidence>
<accession>A0A846MQ42</accession>
<feature type="transmembrane region" description="Helical" evidence="7">
    <location>
        <begin position="90"/>
        <end position="118"/>
    </location>
</feature>
<dbReference type="InterPro" id="IPR007140">
    <property type="entry name" value="DUF350"/>
</dbReference>
<dbReference type="Pfam" id="PF03994">
    <property type="entry name" value="DUF350"/>
    <property type="match status" value="2"/>
</dbReference>
<keyword evidence="6 7" id="KW-0472">Membrane</keyword>
<feature type="transmembrane region" description="Helical" evidence="7">
    <location>
        <begin position="139"/>
        <end position="160"/>
    </location>
</feature>
<keyword evidence="4 7" id="KW-0812">Transmembrane</keyword>
<dbReference type="GO" id="GO:0005886">
    <property type="term" value="C:plasma membrane"/>
    <property type="evidence" value="ECO:0007669"/>
    <property type="project" value="UniProtKB-SubCell"/>
</dbReference>
<evidence type="ECO:0000256" key="3">
    <source>
        <dbReference type="ARBA" id="ARBA00022475"/>
    </source>
</evidence>
<dbReference type="RefSeq" id="WP_166919021.1">
    <property type="nucleotide sequence ID" value="NZ_JAASRN010000002.1"/>
</dbReference>
<evidence type="ECO:0000256" key="2">
    <source>
        <dbReference type="ARBA" id="ARBA00005779"/>
    </source>
</evidence>
<dbReference type="EMBL" id="JAASRN010000002">
    <property type="protein sequence ID" value="NIK73748.1"/>
    <property type="molecule type" value="Genomic_DNA"/>
</dbReference>
<comment type="similarity">
    <text evidence="2">Belongs to the UPF0719 family.</text>
</comment>
<comment type="caution">
    <text evidence="8">The sequence shown here is derived from an EMBL/GenBank/DDBJ whole genome shotgun (WGS) entry which is preliminary data.</text>
</comment>
<dbReference type="Proteomes" id="UP000537126">
    <property type="component" value="Unassembled WGS sequence"/>
</dbReference>
<evidence type="ECO:0000313" key="8">
    <source>
        <dbReference type="EMBL" id="NIK73748.1"/>
    </source>
</evidence>
<gene>
    <name evidence="8" type="ORF">FHS56_001261</name>
</gene>
<organism evidence="8 9">
    <name type="scientific">Thermonema lapsum</name>
    <dbReference type="NCBI Taxonomy" id="28195"/>
    <lineage>
        <taxon>Bacteria</taxon>
        <taxon>Pseudomonadati</taxon>
        <taxon>Bacteroidota</taxon>
        <taxon>Cytophagia</taxon>
        <taxon>Cytophagales</taxon>
        <taxon>Thermonemataceae</taxon>
        <taxon>Thermonema</taxon>
    </lineage>
</organism>
<evidence type="ECO:0000256" key="7">
    <source>
        <dbReference type="SAM" id="Phobius"/>
    </source>
</evidence>
<keyword evidence="3" id="KW-1003">Cell membrane</keyword>
<evidence type="ECO:0000313" key="9">
    <source>
        <dbReference type="Proteomes" id="UP000537126"/>
    </source>
</evidence>
<name>A0A846MQ42_9BACT</name>
<feature type="transmembrane region" description="Helical" evidence="7">
    <location>
        <begin position="6"/>
        <end position="28"/>
    </location>
</feature>
<feature type="transmembrane region" description="Helical" evidence="7">
    <location>
        <begin position="49"/>
        <end position="70"/>
    </location>
</feature>
<evidence type="ECO:0000256" key="1">
    <source>
        <dbReference type="ARBA" id="ARBA00004651"/>
    </source>
</evidence>
<dbReference type="AlphaFoldDB" id="A0A846MQ42"/>
<evidence type="ECO:0000256" key="5">
    <source>
        <dbReference type="ARBA" id="ARBA00022989"/>
    </source>
</evidence>
<protein>
    <submittedName>
        <fullName evidence="8">Uncharacterized membrane protein YjfL (UPF0719 family)</fullName>
    </submittedName>
</protein>
<keyword evidence="9" id="KW-1185">Reference proteome</keyword>
<comment type="subcellular location">
    <subcellularLocation>
        <location evidence="1">Cell membrane</location>
        <topology evidence="1">Multi-pass membrane protein</topology>
    </subcellularLocation>
</comment>